<proteinExistence type="inferred from homology"/>
<dbReference type="OMA" id="CHPHLIN"/>
<feature type="compositionally biased region" description="Basic residues" evidence="8">
    <location>
        <begin position="759"/>
        <end position="770"/>
    </location>
</feature>
<keyword evidence="6" id="KW-0863">Zinc-finger</keyword>
<evidence type="ECO:0000256" key="3">
    <source>
        <dbReference type="ARBA" id="ARBA00022801"/>
    </source>
</evidence>
<dbReference type="Pfam" id="PF00271">
    <property type="entry name" value="Helicase_C"/>
    <property type="match status" value="1"/>
</dbReference>
<evidence type="ECO:0000256" key="5">
    <source>
        <dbReference type="ARBA" id="ARBA00022840"/>
    </source>
</evidence>
<dbReference type="InterPro" id="IPR013083">
    <property type="entry name" value="Znf_RING/FYVE/PHD"/>
</dbReference>
<feature type="compositionally biased region" description="Pro residues" evidence="8">
    <location>
        <begin position="65"/>
        <end position="74"/>
    </location>
</feature>
<dbReference type="SMART" id="SM00490">
    <property type="entry name" value="HELICc"/>
    <property type="match status" value="1"/>
</dbReference>
<dbReference type="PROSITE" id="PS50089">
    <property type="entry name" value="ZF_RING_2"/>
    <property type="match status" value="1"/>
</dbReference>
<dbReference type="GO" id="GO:0008270">
    <property type="term" value="F:zinc ion binding"/>
    <property type="evidence" value="ECO:0007669"/>
    <property type="project" value="UniProtKB-KW"/>
</dbReference>
<dbReference type="InterPro" id="IPR001841">
    <property type="entry name" value="Znf_RING"/>
</dbReference>
<accession>C4JR04</accession>
<dbReference type="InterPro" id="IPR027417">
    <property type="entry name" value="P-loop_NTPase"/>
</dbReference>
<keyword evidence="6" id="KW-0862">Zinc</keyword>
<dbReference type="SMART" id="SM00487">
    <property type="entry name" value="DEXDc"/>
    <property type="match status" value="1"/>
</dbReference>
<dbReference type="PROSITE" id="PS51194">
    <property type="entry name" value="HELICASE_CTER"/>
    <property type="match status" value="1"/>
</dbReference>
<evidence type="ECO:0000259" key="10">
    <source>
        <dbReference type="PROSITE" id="PS51192"/>
    </source>
</evidence>
<comment type="similarity">
    <text evidence="1">Belongs to the SNF2/RAD54 helicase family.</text>
</comment>
<keyword evidence="5" id="KW-0067">ATP-binding</keyword>
<dbReference type="HOGENOM" id="CLU_000315_2_0_1"/>
<dbReference type="InterPro" id="IPR001650">
    <property type="entry name" value="Helicase_C-like"/>
</dbReference>
<name>C4JR04_UNCRE</name>
<dbReference type="InterPro" id="IPR000330">
    <property type="entry name" value="SNF2_N"/>
</dbReference>
<evidence type="ECO:0000256" key="8">
    <source>
        <dbReference type="SAM" id="MobiDB-lite"/>
    </source>
</evidence>
<dbReference type="PANTHER" id="PTHR45626">
    <property type="entry name" value="TRANSCRIPTION TERMINATION FACTOR 2-RELATED"/>
    <property type="match status" value="1"/>
</dbReference>
<feature type="region of interest" description="Disordered" evidence="8">
    <location>
        <begin position="39"/>
        <end position="95"/>
    </location>
</feature>
<dbReference type="OrthoDB" id="423559at2759"/>
<dbReference type="AlphaFoldDB" id="C4JR04"/>
<evidence type="ECO:0000313" key="13">
    <source>
        <dbReference type="Proteomes" id="UP000002058"/>
    </source>
</evidence>
<feature type="coiled-coil region" evidence="7">
    <location>
        <begin position="931"/>
        <end position="959"/>
    </location>
</feature>
<feature type="domain" description="RING-type" evidence="9">
    <location>
        <begin position="640"/>
        <end position="691"/>
    </location>
</feature>
<evidence type="ECO:0000256" key="4">
    <source>
        <dbReference type="ARBA" id="ARBA00022806"/>
    </source>
</evidence>
<feature type="domain" description="Helicase ATP-binding" evidence="10">
    <location>
        <begin position="291"/>
        <end position="482"/>
    </location>
</feature>
<dbReference type="PANTHER" id="PTHR45626:SF16">
    <property type="entry name" value="ATP-DEPENDENT HELICASE ULS1"/>
    <property type="match status" value="1"/>
</dbReference>
<reference evidence="13" key="1">
    <citation type="journal article" date="2009" name="Genome Res.">
        <title>Comparative genomic analyses of the human fungal pathogens Coccidioides and their relatives.</title>
        <authorList>
            <person name="Sharpton T.J."/>
            <person name="Stajich J.E."/>
            <person name="Rounsley S.D."/>
            <person name="Gardner M.J."/>
            <person name="Wortman J.R."/>
            <person name="Jordar V.S."/>
            <person name="Maiti R."/>
            <person name="Kodira C.D."/>
            <person name="Neafsey D.E."/>
            <person name="Zeng Q."/>
            <person name="Hung C.-Y."/>
            <person name="McMahan C."/>
            <person name="Muszewska A."/>
            <person name="Grynberg M."/>
            <person name="Mandel M.A."/>
            <person name="Kellner E.M."/>
            <person name="Barker B.M."/>
            <person name="Galgiani J.N."/>
            <person name="Orbach M.J."/>
            <person name="Kirkland T.N."/>
            <person name="Cole G.T."/>
            <person name="Henn M.R."/>
            <person name="Birren B.W."/>
            <person name="Taylor J.W."/>
        </authorList>
    </citation>
    <scope>NUCLEOTIDE SEQUENCE [LARGE SCALE GENOMIC DNA]</scope>
    <source>
        <strain evidence="13">UAMH 1704</strain>
    </source>
</reference>
<evidence type="ECO:0000256" key="2">
    <source>
        <dbReference type="ARBA" id="ARBA00022741"/>
    </source>
</evidence>
<dbReference type="InterPro" id="IPR050628">
    <property type="entry name" value="SNF2_RAD54_helicase_TF"/>
</dbReference>
<dbReference type="InterPro" id="IPR038718">
    <property type="entry name" value="SNF2-like_sf"/>
</dbReference>
<dbReference type="SUPFAM" id="SSF52540">
    <property type="entry name" value="P-loop containing nucleoside triphosphate hydrolases"/>
    <property type="match status" value="2"/>
</dbReference>
<dbReference type="eggNOG" id="KOG1001">
    <property type="taxonomic scope" value="Eukaryota"/>
</dbReference>
<dbReference type="InParanoid" id="C4JR04"/>
<protein>
    <submittedName>
        <fullName evidence="12">Rad8 protein</fullName>
    </submittedName>
</protein>
<keyword evidence="13" id="KW-1185">Reference proteome</keyword>
<dbReference type="Pfam" id="PF00176">
    <property type="entry name" value="SNF2-rel_dom"/>
    <property type="match status" value="1"/>
</dbReference>
<dbReference type="FunFam" id="3.40.50.300:FF:002380">
    <property type="entry name" value="SWI/SNF family DNA-dependent ATPase, putative"/>
    <property type="match status" value="1"/>
</dbReference>
<dbReference type="SUPFAM" id="SSF57850">
    <property type="entry name" value="RING/U-box"/>
    <property type="match status" value="1"/>
</dbReference>
<dbReference type="PROSITE" id="PS51192">
    <property type="entry name" value="HELICASE_ATP_BIND_1"/>
    <property type="match status" value="1"/>
</dbReference>
<dbReference type="VEuPathDB" id="FungiDB:UREG_03486"/>
<sequence length="979" mass="110085">MNAPGGDRTELLYELGLSEEEELLLLEKESFEAQYWLERRKDQEHRDESLARAIQDSLLESDFPPQSPAPPPPAQSTVNREPAPSIRTSSPPALYIPQLSMRGLSSNTSHRPRNNTARTAADIQQDLIDLTGSGPAISGNRAIPLGFAPAPARGSQLPQQFPSPMYDFSDPHSLPSLPPGHAGLEAYRQYASMPGNFPAPAANFNPYYQLNSIKGQEPPLPWNASAIHPPGNIIQDYDGPSNPAEMKKELESLLENIRPDEDLKCNGQSTPEAMKFKLMEHQKYGLAWMKAMEEGSNHGGILADDMGLGKTIQALALIVSRPSPDPELKTTLVVAPVSLMHQWKREIEQKLKQGRHQLSVYILHGDKRGTSFSKLKRCDVVLTSFGTLASEFKRKEELEKYFKENPARRDDHSLYAQMPILGILSKWYRVIVDEAQCIKNKNTKAARACYAIRSTYRWCMSGTPMMNNVTELYSLLRFLRIGPYNMAETFDATFTRPLKSTEKEQELAMRKLQALLKAILLRRTKSSKINGRPILQLPPRTTEKVHAVFSEDEQLVYSGLEAKTQIQFNRYLDAGTVGAHYSSVLVMLLRLRQACCHPHLIQFFNDDNNVNLSNVDLKANAKLLSPGVVARLRENGNSECPVCIDAVENPIIFFPCGHSTCAECFAKISDPSRGVAEGTDGAFEVKCPNCRAKVDPKKVTDSLSFRKVHFPGDDDSNEIDARSNCQEGDSEDDDSDSDGLDDFIVDDENEDEDADRSGSKKRKRKAKVGNKKNLATLKKESQKNAKAKKRYLRRLEKRWETSAKIEKTLEILRETETRGEGEKTIIFSQFTTLLDLLEVPIMKEGWKYRRYDGSMSPIQRNEAVLEFTDSQDCKIMLVSLKAGNAGLNLVAASQVIIFDPFWNPYIEEQAIDRAHRIGQTRPVIVHRILVENTVEDRILELQEQKRELIENALDEKASKSLGRLGTRELAFLFGLASRR</sequence>
<dbReference type="RefSeq" id="XP_002543969.1">
    <property type="nucleotide sequence ID" value="XM_002543923.1"/>
</dbReference>
<dbReference type="KEGG" id="ure:UREG_03486"/>
<feature type="compositionally biased region" description="Basic and acidic residues" evidence="8">
    <location>
        <begin position="39"/>
        <end position="50"/>
    </location>
</feature>
<dbReference type="CDD" id="cd18008">
    <property type="entry name" value="DEXDc_SHPRH-like"/>
    <property type="match status" value="1"/>
</dbReference>
<dbReference type="GO" id="GO:0004386">
    <property type="term" value="F:helicase activity"/>
    <property type="evidence" value="ECO:0007669"/>
    <property type="project" value="UniProtKB-KW"/>
</dbReference>
<keyword evidence="2" id="KW-0547">Nucleotide-binding</keyword>
<dbReference type="GO" id="GO:0005737">
    <property type="term" value="C:cytoplasm"/>
    <property type="evidence" value="ECO:0007669"/>
    <property type="project" value="TreeGrafter"/>
</dbReference>
<feature type="region of interest" description="Disordered" evidence="8">
    <location>
        <begin position="709"/>
        <end position="787"/>
    </location>
</feature>
<dbReference type="GO" id="GO:0005634">
    <property type="term" value="C:nucleus"/>
    <property type="evidence" value="ECO:0007669"/>
    <property type="project" value="TreeGrafter"/>
</dbReference>
<keyword evidence="7" id="KW-0175">Coiled coil</keyword>
<feature type="compositionally biased region" description="Acidic residues" evidence="8">
    <location>
        <begin position="728"/>
        <end position="754"/>
    </location>
</feature>
<gene>
    <name evidence="12" type="ORF">UREG_03486</name>
</gene>
<evidence type="ECO:0000259" key="9">
    <source>
        <dbReference type="PROSITE" id="PS50089"/>
    </source>
</evidence>
<evidence type="ECO:0000313" key="12">
    <source>
        <dbReference type="EMBL" id="EEP78640.1"/>
    </source>
</evidence>
<dbReference type="GO" id="GO:0016787">
    <property type="term" value="F:hydrolase activity"/>
    <property type="evidence" value="ECO:0007669"/>
    <property type="project" value="UniProtKB-KW"/>
</dbReference>
<dbReference type="InterPro" id="IPR014001">
    <property type="entry name" value="Helicase_ATP-bd"/>
</dbReference>
<feature type="domain" description="Helicase C-terminal" evidence="11">
    <location>
        <begin position="804"/>
        <end position="965"/>
    </location>
</feature>
<organism evidence="12 13">
    <name type="scientific">Uncinocarpus reesii (strain UAMH 1704)</name>
    <dbReference type="NCBI Taxonomy" id="336963"/>
    <lineage>
        <taxon>Eukaryota</taxon>
        <taxon>Fungi</taxon>
        <taxon>Dikarya</taxon>
        <taxon>Ascomycota</taxon>
        <taxon>Pezizomycotina</taxon>
        <taxon>Eurotiomycetes</taxon>
        <taxon>Eurotiomycetidae</taxon>
        <taxon>Onygenales</taxon>
        <taxon>Onygenaceae</taxon>
        <taxon>Uncinocarpus</taxon>
    </lineage>
</organism>
<evidence type="ECO:0000256" key="1">
    <source>
        <dbReference type="ARBA" id="ARBA00007025"/>
    </source>
</evidence>
<evidence type="ECO:0000256" key="7">
    <source>
        <dbReference type="SAM" id="Coils"/>
    </source>
</evidence>
<dbReference type="Proteomes" id="UP000002058">
    <property type="component" value="Unassembled WGS sequence"/>
</dbReference>
<dbReference type="Pfam" id="PF13923">
    <property type="entry name" value="zf-C3HC4_2"/>
    <property type="match status" value="1"/>
</dbReference>
<evidence type="ECO:0000259" key="11">
    <source>
        <dbReference type="PROSITE" id="PS51194"/>
    </source>
</evidence>
<dbReference type="GO" id="GO:0005524">
    <property type="term" value="F:ATP binding"/>
    <property type="evidence" value="ECO:0007669"/>
    <property type="project" value="UniProtKB-KW"/>
</dbReference>
<dbReference type="InterPro" id="IPR049730">
    <property type="entry name" value="SNF2/RAD54-like_C"/>
</dbReference>
<dbReference type="STRING" id="336963.C4JR04"/>
<dbReference type="GO" id="GO:0008094">
    <property type="term" value="F:ATP-dependent activity, acting on DNA"/>
    <property type="evidence" value="ECO:0007669"/>
    <property type="project" value="TreeGrafter"/>
</dbReference>
<dbReference type="Gene3D" id="3.40.50.10810">
    <property type="entry name" value="Tandem AAA-ATPase domain"/>
    <property type="match status" value="1"/>
</dbReference>
<evidence type="ECO:0000256" key="6">
    <source>
        <dbReference type="PROSITE-ProRule" id="PRU00175"/>
    </source>
</evidence>
<dbReference type="SMART" id="SM00184">
    <property type="entry name" value="RING"/>
    <property type="match status" value="1"/>
</dbReference>
<dbReference type="Gene3D" id="3.30.40.10">
    <property type="entry name" value="Zinc/RING finger domain, C3HC4 (zinc finger)"/>
    <property type="match status" value="1"/>
</dbReference>
<keyword evidence="3" id="KW-0378">Hydrolase</keyword>
<dbReference type="CDD" id="cd18793">
    <property type="entry name" value="SF2_C_SNF"/>
    <property type="match status" value="1"/>
</dbReference>
<dbReference type="GeneID" id="8442060"/>
<dbReference type="Gene3D" id="3.40.50.300">
    <property type="entry name" value="P-loop containing nucleotide triphosphate hydrolases"/>
    <property type="match status" value="1"/>
</dbReference>
<dbReference type="EMBL" id="CH476616">
    <property type="protein sequence ID" value="EEP78640.1"/>
    <property type="molecule type" value="Genomic_DNA"/>
</dbReference>
<keyword evidence="6" id="KW-0479">Metal-binding</keyword>
<keyword evidence="4" id="KW-0347">Helicase</keyword>
<dbReference type="GO" id="GO:0000724">
    <property type="term" value="P:double-strand break repair via homologous recombination"/>
    <property type="evidence" value="ECO:0007669"/>
    <property type="project" value="TreeGrafter"/>
</dbReference>